<feature type="region of interest" description="Disordered" evidence="1">
    <location>
        <begin position="303"/>
        <end position="334"/>
    </location>
</feature>
<feature type="region of interest" description="Disordered" evidence="1">
    <location>
        <begin position="163"/>
        <end position="186"/>
    </location>
</feature>
<evidence type="ECO:0000256" key="1">
    <source>
        <dbReference type="SAM" id="MobiDB-lite"/>
    </source>
</evidence>
<feature type="domain" description="Ricin B lectin" evidence="3">
    <location>
        <begin position="47"/>
        <end position="167"/>
    </location>
</feature>
<feature type="compositionally biased region" description="Polar residues" evidence="1">
    <location>
        <begin position="177"/>
        <end position="186"/>
    </location>
</feature>
<dbReference type="CDD" id="cd00161">
    <property type="entry name" value="beta-trefoil_Ricin-like"/>
    <property type="match status" value="1"/>
</dbReference>
<proteinExistence type="predicted"/>
<accession>A0A427XPC3</accession>
<evidence type="ECO:0000256" key="2">
    <source>
        <dbReference type="SAM" id="SignalP"/>
    </source>
</evidence>
<dbReference type="SUPFAM" id="SSF50370">
    <property type="entry name" value="Ricin B-like lectins"/>
    <property type="match status" value="2"/>
</dbReference>
<dbReference type="PROSITE" id="PS50231">
    <property type="entry name" value="RICIN_B_LECTIN"/>
    <property type="match status" value="1"/>
</dbReference>
<evidence type="ECO:0000313" key="4">
    <source>
        <dbReference type="EMBL" id="RSH80687.1"/>
    </source>
</evidence>
<keyword evidence="2" id="KW-0732">Signal</keyword>
<dbReference type="InterPro" id="IPR000772">
    <property type="entry name" value="Ricin_B_lectin"/>
</dbReference>
<dbReference type="Pfam" id="PF00652">
    <property type="entry name" value="Ricin_B_lectin"/>
    <property type="match status" value="1"/>
</dbReference>
<organism evidence="4 5">
    <name type="scientific">Saitozyma podzolica</name>
    <dbReference type="NCBI Taxonomy" id="1890683"/>
    <lineage>
        <taxon>Eukaryota</taxon>
        <taxon>Fungi</taxon>
        <taxon>Dikarya</taxon>
        <taxon>Basidiomycota</taxon>
        <taxon>Agaricomycotina</taxon>
        <taxon>Tremellomycetes</taxon>
        <taxon>Tremellales</taxon>
        <taxon>Trimorphomycetaceae</taxon>
        <taxon>Saitozyma</taxon>
    </lineage>
</organism>
<feature type="chain" id="PRO_5019549095" description="Ricin B lectin domain-containing protein" evidence="2">
    <location>
        <begin position="20"/>
        <end position="379"/>
    </location>
</feature>
<reference evidence="4 5" key="1">
    <citation type="submission" date="2018-11" db="EMBL/GenBank/DDBJ databases">
        <title>Genome sequence of Saitozyma podzolica DSM 27192.</title>
        <authorList>
            <person name="Aliyu H."/>
            <person name="Gorte O."/>
            <person name="Ochsenreither K."/>
        </authorList>
    </citation>
    <scope>NUCLEOTIDE SEQUENCE [LARGE SCALE GENOMIC DNA]</scope>
    <source>
        <strain evidence="4 5">DSM 27192</strain>
    </source>
</reference>
<name>A0A427XPC3_9TREE</name>
<feature type="signal peptide" evidence="2">
    <location>
        <begin position="1"/>
        <end position="19"/>
    </location>
</feature>
<protein>
    <recommendedName>
        <fullName evidence="3">Ricin B lectin domain-containing protein</fullName>
    </recommendedName>
</protein>
<dbReference type="AlphaFoldDB" id="A0A427XPC3"/>
<dbReference type="EMBL" id="RSCD01000034">
    <property type="protein sequence ID" value="RSH80687.1"/>
    <property type="molecule type" value="Genomic_DNA"/>
</dbReference>
<comment type="caution">
    <text evidence="4">The sequence shown here is derived from an EMBL/GenBank/DDBJ whole genome shotgun (WGS) entry which is preliminary data.</text>
</comment>
<dbReference type="InterPro" id="IPR035992">
    <property type="entry name" value="Ricin_B-like_lectins"/>
</dbReference>
<evidence type="ECO:0000259" key="3">
    <source>
        <dbReference type="Pfam" id="PF00652"/>
    </source>
</evidence>
<evidence type="ECO:0000313" key="5">
    <source>
        <dbReference type="Proteomes" id="UP000279259"/>
    </source>
</evidence>
<keyword evidence="5" id="KW-1185">Reference proteome</keyword>
<dbReference type="Proteomes" id="UP000279259">
    <property type="component" value="Unassembled WGS sequence"/>
</dbReference>
<dbReference type="Gene3D" id="2.80.10.50">
    <property type="match status" value="1"/>
</dbReference>
<gene>
    <name evidence="4" type="ORF">EHS25_007165</name>
</gene>
<sequence length="379" mass="40399">MPHLMWTTGLLAVLALVSAVPRLQDVVPRGLAPGFDSNAVTLSPANQPNMCLGTADPPGNDVELYLIPCDTTESFWGAWDIQPGNNPSVRLSGTNFCLDAGALPMNNGPAKLYTCYPGLSQQQWYYTPDLHVAVTGGNQCLDYEVICGLGGCAPGTRDCGSSDAQSWTSKPADENISEYTSPETSSIDRNIDIAGGVLIHPNGDTTKCLTPSGSSYGDGVPLIFRGAGEVRTTGANFCLDSTTQFPPDGQGLKLWTWWGSLDLQLGLMPARRSHFLPPSATPACPSRIGTILRTITLRLQEAPAVPTSGKKTAPPSKSGAVPAPTHSRCSSPAPKAELSDRQLLSCVHGWNGHTDFFEPATWNPDLVKRTLYIALCENM</sequence>
<dbReference type="OrthoDB" id="2586527at2759"/>